<protein>
    <submittedName>
        <fullName evidence="4">TetR family transcriptional regulator</fullName>
    </submittedName>
</protein>
<dbReference type="EMBL" id="MKIR01000001">
    <property type="protein sequence ID" value="OFI50363.1"/>
    <property type="molecule type" value="Genomic_DNA"/>
</dbReference>
<evidence type="ECO:0000313" key="5">
    <source>
        <dbReference type="Proteomes" id="UP000178622"/>
    </source>
</evidence>
<dbReference type="PANTHER" id="PTHR43479">
    <property type="entry name" value="ACREF/ENVCD OPERON REPRESSOR-RELATED"/>
    <property type="match status" value="1"/>
</dbReference>
<dbReference type="Pfam" id="PF00440">
    <property type="entry name" value="TetR_N"/>
    <property type="match status" value="1"/>
</dbReference>
<dbReference type="GO" id="GO:0003677">
    <property type="term" value="F:DNA binding"/>
    <property type="evidence" value="ECO:0007669"/>
    <property type="project" value="UniProtKB-UniRule"/>
</dbReference>
<evidence type="ECO:0000256" key="2">
    <source>
        <dbReference type="PROSITE-ProRule" id="PRU00335"/>
    </source>
</evidence>
<dbReference type="InterPro" id="IPR001647">
    <property type="entry name" value="HTH_TetR"/>
</dbReference>
<comment type="caution">
    <text evidence="4">The sequence shown here is derived from an EMBL/GenBank/DDBJ whole genome shotgun (WGS) entry which is preliminary data.</text>
</comment>
<dbReference type="Pfam" id="PF14278">
    <property type="entry name" value="TetR_C_8"/>
    <property type="match status" value="1"/>
</dbReference>
<dbReference type="SUPFAM" id="SSF46689">
    <property type="entry name" value="Homeodomain-like"/>
    <property type="match status" value="1"/>
</dbReference>
<feature type="domain" description="HTH tetR-type" evidence="3">
    <location>
        <begin position="10"/>
        <end position="70"/>
    </location>
</feature>
<dbReference type="STRING" id="1859473.BG261_00305"/>
<dbReference type="Gene3D" id="1.10.357.10">
    <property type="entry name" value="Tetracycline Repressor, domain 2"/>
    <property type="match status" value="1"/>
</dbReference>
<evidence type="ECO:0000256" key="1">
    <source>
        <dbReference type="ARBA" id="ARBA00023125"/>
    </source>
</evidence>
<dbReference type="Proteomes" id="UP000178622">
    <property type="component" value="Unassembled WGS sequence"/>
</dbReference>
<proteinExistence type="predicted"/>
<dbReference type="AlphaFoldDB" id="A0A1E8GRW8"/>
<dbReference type="OrthoDB" id="9810250at2"/>
<keyword evidence="5" id="KW-1185">Reference proteome</keyword>
<organism evidence="4 5">
    <name type="scientific">Floricoccus tropicus</name>
    <dbReference type="NCBI Taxonomy" id="1859473"/>
    <lineage>
        <taxon>Bacteria</taxon>
        <taxon>Bacillati</taxon>
        <taxon>Bacillota</taxon>
        <taxon>Bacilli</taxon>
        <taxon>Lactobacillales</taxon>
        <taxon>Streptococcaceae</taxon>
        <taxon>Floricoccus</taxon>
    </lineage>
</organism>
<dbReference type="InterPro" id="IPR050624">
    <property type="entry name" value="HTH-type_Tx_Regulator"/>
</dbReference>
<feature type="DNA-binding region" description="H-T-H motif" evidence="2">
    <location>
        <begin position="33"/>
        <end position="52"/>
    </location>
</feature>
<name>A0A1E8GRW8_9LACT</name>
<evidence type="ECO:0000313" key="4">
    <source>
        <dbReference type="EMBL" id="OFI50363.1"/>
    </source>
</evidence>
<dbReference type="PROSITE" id="PS50977">
    <property type="entry name" value="HTH_TETR_2"/>
    <property type="match status" value="1"/>
</dbReference>
<gene>
    <name evidence="4" type="ORF">BG261_00305</name>
</gene>
<keyword evidence="1 2" id="KW-0238">DNA-binding</keyword>
<dbReference type="InterPro" id="IPR009057">
    <property type="entry name" value="Homeodomain-like_sf"/>
</dbReference>
<dbReference type="PANTHER" id="PTHR43479:SF7">
    <property type="entry name" value="TETR-FAMILY TRANSCRIPTIONAL REGULATOR"/>
    <property type="match status" value="1"/>
</dbReference>
<sequence length="204" mass="23980">MKKKKDLRVLRTNKMIMTAFIGLLRNKTFDKITISEIADEAMINRATFYAHFQDKQDLYEKLIEYFLKDIAKLLDEEKVIEGENVNIREIEIVLAKFFQFIKEKPEVAQVVIDSTNEDFLLNKLMNNFKERYTTVFNKLEVRENDIIVPTEFVAYYISGIFISTLKWWIKNPNAMKPVDLSHLVIKLISNGHLTVLGVNINREE</sequence>
<evidence type="ECO:0000259" key="3">
    <source>
        <dbReference type="PROSITE" id="PS50977"/>
    </source>
</evidence>
<reference evidence="5" key="1">
    <citation type="submission" date="2016-09" db="EMBL/GenBank/DDBJ databases">
        <title>Draft genome sequence of a novel species of the family Streptococcaceae isolated from flowers.</title>
        <authorList>
            <person name="Chuah L.-O."/>
            <person name="Yap K.-P."/>
            <person name="Thong K.L."/>
            <person name="Liong M.T."/>
            <person name="Ahmad R."/>
            <person name="Rusul G."/>
        </authorList>
    </citation>
    <scope>NUCLEOTIDE SEQUENCE [LARGE SCALE GENOMIC DNA]</scope>
    <source>
        <strain evidence="5">DF1</strain>
    </source>
</reference>
<dbReference type="RefSeq" id="WP_070791076.1">
    <property type="nucleotide sequence ID" value="NZ_MKIR01000001.1"/>
</dbReference>
<dbReference type="InterPro" id="IPR039532">
    <property type="entry name" value="TetR_C_Firmicutes"/>
</dbReference>
<accession>A0A1E8GRW8</accession>